<feature type="region of interest" description="Disordered" evidence="1">
    <location>
        <begin position="37"/>
        <end position="56"/>
    </location>
</feature>
<reference evidence="3" key="2">
    <citation type="submission" date="2015-01" db="EMBL/GenBank/DDBJ databases">
        <title>Evolutionary Origins and Diversification of the Mycorrhizal Mutualists.</title>
        <authorList>
            <consortium name="DOE Joint Genome Institute"/>
            <consortium name="Mycorrhizal Genomics Consortium"/>
            <person name="Kohler A."/>
            <person name="Kuo A."/>
            <person name="Nagy L.G."/>
            <person name="Floudas D."/>
            <person name="Copeland A."/>
            <person name="Barry K.W."/>
            <person name="Cichocki N."/>
            <person name="Veneault-Fourrey C."/>
            <person name="LaButti K."/>
            <person name="Lindquist E.A."/>
            <person name="Lipzen A."/>
            <person name="Lundell T."/>
            <person name="Morin E."/>
            <person name="Murat C."/>
            <person name="Riley R."/>
            <person name="Ohm R."/>
            <person name="Sun H."/>
            <person name="Tunlid A."/>
            <person name="Henrissat B."/>
            <person name="Grigoriev I.V."/>
            <person name="Hibbett D.S."/>
            <person name="Martin F."/>
        </authorList>
    </citation>
    <scope>NUCLEOTIDE SEQUENCE [LARGE SCALE GENOMIC DNA]</scope>
    <source>
        <strain evidence="3">LaAM-08-1</strain>
    </source>
</reference>
<evidence type="ECO:0000313" key="2">
    <source>
        <dbReference type="EMBL" id="KIK00710.1"/>
    </source>
</evidence>
<organism evidence="2 3">
    <name type="scientific">Laccaria amethystina LaAM-08-1</name>
    <dbReference type="NCBI Taxonomy" id="1095629"/>
    <lineage>
        <taxon>Eukaryota</taxon>
        <taxon>Fungi</taxon>
        <taxon>Dikarya</taxon>
        <taxon>Basidiomycota</taxon>
        <taxon>Agaricomycotina</taxon>
        <taxon>Agaricomycetes</taxon>
        <taxon>Agaricomycetidae</taxon>
        <taxon>Agaricales</taxon>
        <taxon>Agaricineae</taxon>
        <taxon>Hydnangiaceae</taxon>
        <taxon>Laccaria</taxon>
    </lineage>
</organism>
<dbReference type="Proteomes" id="UP000054477">
    <property type="component" value="Unassembled WGS sequence"/>
</dbReference>
<keyword evidence="3" id="KW-1185">Reference proteome</keyword>
<evidence type="ECO:0000313" key="3">
    <source>
        <dbReference type="Proteomes" id="UP000054477"/>
    </source>
</evidence>
<proteinExistence type="predicted"/>
<accession>A0A0C9WQQ7</accession>
<gene>
    <name evidence="2" type="ORF">K443DRAFT_597631</name>
</gene>
<protein>
    <submittedName>
        <fullName evidence="2">Uncharacterized protein</fullName>
    </submittedName>
</protein>
<dbReference type="EMBL" id="KN838620">
    <property type="protein sequence ID" value="KIK00710.1"/>
    <property type="molecule type" value="Genomic_DNA"/>
</dbReference>
<dbReference type="HOGENOM" id="CLU_2622427_0_0_1"/>
<dbReference type="OrthoDB" id="2956462at2759"/>
<evidence type="ECO:0000256" key="1">
    <source>
        <dbReference type="SAM" id="MobiDB-lite"/>
    </source>
</evidence>
<dbReference type="AlphaFoldDB" id="A0A0C9WQQ7"/>
<sequence>MLPATNALDKLQAHPVLRHLTLDGVVTFTRLTSHLKRDSLQPQPIPQSNPSIPRPARRHAPAYYEFSWSFVRNVYRCY</sequence>
<reference evidence="2 3" key="1">
    <citation type="submission" date="2014-04" db="EMBL/GenBank/DDBJ databases">
        <authorList>
            <consortium name="DOE Joint Genome Institute"/>
            <person name="Kuo A."/>
            <person name="Kohler A."/>
            <person name="Nagy L.G."/>
            <person name="Floudas D."/>
            <person name="Copeland A."/>
            <person name="Barry K.W."/>
            <person name="Cichocki N."/>
            <person name="Veneault-Fourrey C."/>
            <person name="LaButti K."/>
            <person name="Lindquist E.A."/>
            <person name="Lipzen A."/>
            <person name="Lundell T."/>
            <person name="Morin E."/>
            <person name="Murat C."/>
            <person name="Sun H."/>
            <person name="Tunlid A."/>
            <person name="Henrissat B."/>
            <person name="Grigoriev I.V."/>
            <person name="Hibbett D.S."/>
            <person name="Martin F."/>
            <person name="Nordberg H.P."/>
            <person name="Cantor M.N."/>
            <person name="Hua S.X."/>
        </authorList>
    </citation>
    <scope>NUCLEOTIDE SEQUENCE [LARGE SCALE GENOMIC DNA]</scope>
    <source>
        <strain evidence="2 3">LaAM-08-1</strain>
    </source>
</reference>
<name>A0A0C9WQQ7_9AGAR</name>